<evidence type="ECO:0000313" key="3">
    <source>
        <dbReference type="EMBL" id="GBN08846.1"/>
    </source>
</evidence>
<dbReference type="EMBL" id="BGPR01197512">
    <property type="protein sequence ID" value="GBN08781.1"/>
    <property type="molecule type" value="Genomic_DNA"/>
</dbReference>
<organism evidence="1 4">
    <name type="scientific">Araneus ventricosus</name>
    <name type="common">Orbweaver spider</name>
    <name type="synonym">Epeira ventricosa</name>
    <dbReference type="NCBI Taxonomy" id="182803"/>
    <lineage>
        <taxon>Eukaryota</taxon>
        <taxon>Metazoa</taxon>
        <taxon>Ecdysozoa</taxon>
        <taxon>Arthropoda</taxon>
        <taxon>Chelicerata</taxon>
        <taxon>Arachnida</taxon>
        <taxon>Araneae</taxon>
        <taxon>Araneomorphae</taxon>
        <taxon>Entelegynae</taxon>
        <taxon>Araneoidea</taxon>
        <taxon>Araneidae</taxon>
        <taxon>Araneus</taxon>
    </lineage>
</organism>
<name>A0A4Y2L285_ARAVE</name>
<dbReference type="AlphaFoldDB" id="A0A4Y2L285"/>
<dbReference type="EMBL" id="BGPR01197533">
    <property type="protein sequence ID" value="GBN08846.1"/>
    <property type="molecule type" value="Genomic_DNA"/>
</dbReference>
<protein>
    <submittedName>
        <fullName evidence="1">Uncharacterized protein</fullName>
    </submittedName>
</protein>
<comment type="caution">
    <text evidence="1">The sequence shown here is derived from an EMBL/GenBank/DDBJ whole genome shotgun (WGS) entry which is preliminary data.</text>
</comment>
<evidence type="ECO:0000313" key="4">
    <source>
        <dbReference type="Proteomes" id="UP000499080"/>
    </source>
</evidence>
<accession>A0A4Y2L285</accession>
<evidence type="ECO:0000313" key="1">
    <source>
        <dbReference type="EMBL" id="GBN08781.1"/>
    </source>
</evidence>
<sequence length="54" mass="5988">SEMEIQYFWDDHLLSGSGRETSSTFTSLPLGLPTPSRAPFGGHHKCVDEKPLVK</sequence>
<gene>
    <name evidence="2" type="ORF">AVEN_104459_1</name>
    <name evidence="3" type="ORF">AVEN_112881_1</name>
    <name evidence="1" type="ORF">AVEN_29824_1</name>
</gene>
<proteinExistence type="predicted"/>
<dbReference type="EMBL" id="BGPR01197530">
    <property type="protein sequence ID" value="GBN08830.1"/>
    <property type="molecule type" value="Genomic_DNA"/>
</dbReference>
<feature type="non-terminal residue" evidence="1">
    <location>
        <position position="1"/>
    </location>
</feature>
<reference evidence="1 4" key="1">
    <citation type="journal article" date="2019" name="Sci. Rep.">
        <title>Orb-weaving spider Araneus ventricosus genome elucidates the spidroin gene catalogue.</title>
        <authorList>
            <person name="Kono N."/>
            <person name="Nakamura H."/>
            <person name="Ohtoshi R."/>
            <person name="Moran D.A.P."/>
            <person name="Shinohara A."/>
            <person name="Yoshida Y."/>
            <person name="Fujiwara M."/>
            <person name="Mori M."/>
            <person name="Tomita M."/>
            <person name="Arakawa K."/>
        </authorList>
    </citation>
    <scope>NUCLEOTIDE SEQUENCE [LARGE SCALE GENOMIC DNA]</scope>
</reference>
<dbReference type="Proteomes" id="UP000499080">
    <property type="component" value="Unassembled WGS sequence"/>
</dbReference>
<evidence type="ECO:0000313" key="2">
    <source>
        <dbReference type="EMBL" id="GBN08830.1"/>
    </source>
</evidence>
<keyword evidence="4" id="KW-1185">Reference proteome</keyword>